<organism evidence="1">
    <name type="scientific">marine sediment metagenome</name>
    <dbReference type="NCBI Taxonomy" id="412755"/>
    <lineage>
        <taxon>unclassified sequences</taxon>
        <taxon>metagenomes</taxon>
        <taxon>ecological metagenomes</taxon>
    </lineage>
</organism>
<evidence type="ECO:0000313" key="1">
    <source>
        <dbReference type="EMBL" id="KKL19149.1"/>
    </source>
</evidence>
<gene>
    <name evidence="1" type="ORF">LCGC14_2468370</name>
</gene>
<dbReference type="SUPFAM" id="SSF46785">
    <property type="entry name" value="Winged helix' DNA-binding domain"/>
    <property type="match status" value="1"/>
</dbReference>
<name>A0A0F9BB27_9ZZZZ</name>
<protein>
    <recommendedName>
        <fullName evidence="2">HTH marR-type domain-containing protein</fullName>
    </recommendedName>
</protein>
<comment type="caution">
    <text evidence="1">The sequence shown here is derived from an EMBL/GenBank/DDBJ whole genome shotgun (WGS) entry which is preliminary data.</text>
</comment>
<dbReference type="AlphaFoldDB" id="A0A0F9BB27"/>
<evidence type="ECO:0008006" key="2">
    <source>
        <dbReference type="Google" id="ProtNLM"/>
    </source>
</evidence>
<dbReference type="InterPro" id="IPR036390">
    <property type="entry name" value="WH_DNA-bd_sf"/>
</dbReference>
<accession>A0A0F9BB27</accession>
<reference evidence="1" key="1">
    <citation type="journal article" date="2015" name="Nature">
        <title>Complex archaea that bridge the gap between prokaryotes and eukaryotes.</title>
        <authorList>
            <person name="Spang A."/>
            <person name="Saw J.H."/>
            <person name="Jorgensen S.L."/>
            <person name="Zaremba-Niedzwiedzka K."/>
            <person name="Martijn J."/>
            <person name="Lind A.E."/>
            <person name="van Eijk R."/>
            <person name="Schleper C."/>
            <person name="Guy L."/>
            <person name="Ettema T.J."/>
        </authorList>
    </citation>
    <scope>NUCLEOTIDE SEQUENCE</scope>
</reference>
<proteinExistence type="predicted"/>
<dbReference type="EMBL" id="LAZR01038595">
    <property type="protein sequence ID" value="KKL19149.1"/>
    <property type="molecule type" value="Genomic_DNA"/>
</dbReference>
<sequence length="78" mass="9153">MRFDIKAVDDAPDEETWDEVWAPYLTEREVLVYRALRRENREVDASVFAREVGLSANAVRKALEHLKALELLEYEDET</sequence>